<organism evidence="1 2">
    <name type="scientific">Scortum barcoo</name>
    <name type="common">barcoo grunter</name>
    <dbReference type="NCBI Taxonomy" id="214431"/>
    <lineage>
        <taxon>Eukaryota</taxon>
        <taxon>Metazoa</taxon>
        <taxon>Chordata</taxon>
        <taxon>Craniata</taxon>
        <taxon>Vertebrata</taxon>
        <taxon>Euteleostomi</taxon>
        <taxon>Actinopterygii</taxon>
        <taxon>Neopterygii</taxon>
        <taxon>Teleostei</taxon>
        <taxon>Neoteleostei</taxon>
        <taxon>Acanthomorphata</taxon>
        <taxon>Eupercaria</taxon>
        <taxon>Centrarchiformes</taxon>
        <taxon>Terapontoidei</taxon>
        <taxon>Terapontidae</taxon>
        <taxon>Scortum</taxon>
    </lineage>
</organism>
<accession>A0ACB8XBC2</accession>
<protein>
    <submittedName>
        <fullName evidence="1">Uncharacterized protein</fullName>
    </submittedName>
</protein>
<dbReference type="EMBL" id="CM041531">
    <property type="protein sequence ID" value="KAI3377400.1"/>
    <property type="molecule type" value="Genomic_DNA"/>
</dbReference>
<keyword evidence="2" id="KW-1185">Reference proteome</keyword>
<sequence length="449" mass="49960">MERDFHHPRFHGRSRGGSKGLSGSVGHPRDFEKPSRNSLSSIDNRLRERERETSARVASLRGSRGRRTPSVSFADRATCLHPSTRVSLAPSCWSRGTYAAGQDQISPGRATEKAQGGRLFLLREIRSPGQLLSSKREGSSGLRRDLVSQIKNNPPRSLTPVTLSIKGKTVPLQALIDSGADESLMDKALASSLGINFEPLHSPVTARSPDSTCDPIPDHSDYPDLSKVPPCYYDLKEVFNKTKATSLPPHREWDCAIELLPGAPIPKARLYSLSGPERKAMEEYITASLGSLGSGIIRPSSSACWGRILLRGPKVFTKLDLRNAYHLVSFLGYVITANHISMDPAKVDAVTNWPPLTSKKKLRRETTNVGNKELLAVKVALEEWRHWLEGAEQPFIVWTDHKNLEYLKSAKRLNSRQARWALFFSRFRFTLLYRPGSQNAKPDVPVPTV</sequence>
<reference evidence="1" key="1">
    <citation type="submission" date="2022-04" db="EMBL/GenBank/DDBJ databases">
        <title>Jade perch genome.</title>
        <authorList>
            <person name="Chao B."/>
        </authorList>
    </citation>
    <scope>NUCLEOTIDE SEQUENCE</scope>
    <source>
        <strain evidence="1">CB-2022</strain>
    </source>
</reference>
<evidence type="ECO:0000313" key="2">
    <source>
        <dbReference type="Proteomes" id="UP000831701"/>
    </source>
</evidence>
<name>A0ACB8XBC2_9TELE</name>
<gene>
    <name evidence="1" type="ORF">L3Q82_008590</name>
</gene>
<proteinExistence type="predicted"/>
<dbReference type="Proteomes" id="UP000831701">
    <property type="component" value="Chromosome 1"/>
</dbReference>
<comment type="caution">
    <text evidence="1">The sequence shown here is derived from an EMBL/GenBank/DDBJ whole genome shotgun (WGS) entry which is preliminary data.</text>
</comment>
<evidence type="ECO:0000313" key="1">
    <source>
        <dbReference type="EMBL" id="KAI3377400.1"/>
    </source>
</evidence>